<reference evidence="5 6" key="1">
    <citation type="submission" date="2023-03" db="EMBL/GenBank/DDBJ databases">
        <title>Bacillus Genome Sequencing.</title>
        <authorList>
            <person name="Dunlap C."/>
        </authorList>
    </citation>
    <scope>NUCLEOTIDE SEQUENCE [LARGE SCALE GENOMIC DNA]</scope>
    <source>
        <strain evidence="5 6">B-23453</strain>
    </source>
</reference>
<comment type="caution">
    <text evidence="5">The sequence shown here is derived from an EMBL/GenBank/DDBJ whole genome shotgun (WGS) entry which is preliminary data.</text>
</comment>
<dbReference type="Proteomes" id="UP001341444">
    <property type="component" value="Unassembled WGS sequence"/>
</dbReference>
<evidence type="ECO:0000256" key="2">
    <source>
        <dbReference type="ARBA" id="ARBA00023125"/>
    </source>
</evidence>
<feature type="domain" description="HTH tetR-type" evidence="4">
    <location>
        <begin position="11"/>
        <end position="71"/>
    </location>
</feature>
<organism evidence="5 6">
    <name type="scientific">Heyndrickxia acidicola</name>
    <dbReference type="NCBI Taxonomy" id="209389"/>
    <lineage>
        <taxon>Bacteria</taxon>
        <taxon>Bacillati</taxon>
        <taxon>Bacillota</taxon>
        <taxon>Bacilli</taxon>
        <taxon>Bacillales</taxon>
        <taxon>Bacillaceae</taxon>
        <taxon>Heyndrickxia</taxon>
    </lineage>
</organism>
<dbReference type="PANTHER" id="PTHR43479:SF7">
    <property type="entry name" value="TETR-FAMILY TRANSCRIPTIONAL REGULATOR"/>
    <property type="match status" value="1"/>
</dbReference>
<dbReference type="InterPro" id="IPR009057">
    <property type="entry name" value="Homeodomain-like_sf"/>
</dbReference>
<keyword evidence="2 3" id="KW-0238">DNA-binding</keyword>
<dbReference type="Gene3D" id="1.10.357.10">
    <property type="entry name" value="Tetracycline Repressor, domain 2"/>
    <property type="match status" value="1"/>
</dbReference>
<name>A0ABU6MP97_9BACI</name>
<feature type="DNA-binding region" description="H-T-H motif" evidence="3">
    <location>
        <begin position="34"/>
        <end position="53"/>
    </location>
</feature>
<keyword evidence="1" id="KW-0678">Repressor</keyword>
<gene>
    <name evidence="5" type="ORF">P4T90_22485</name>
</gene>
<dbReference type="EMBL" id="JARMAB010000040">
    <property type="protein sequence ID" value="MED1205806.1"/>
    <property type="molecule type" value="Genomic_DNA"/>
</dbReference>
<dbReference type="InterPro" id="IPR001647">
    <property type="entry name" value="HTH_TetR"/>
</dbReference>
<evidence type="ECO:0000313" key="6">
    <source>
        <dbReference type="Proteomes" id="UP001341444"/>
    </source>
</evidence>
<dbReference type="RefSeq" id="WP_066264102.1">
    <property type="nucleotide sequence ID" value="NZ_JARMAB010000040.1"/>
</dbReference>
<evidence type="ECO:0000256" key="1">
    <source>
        <dbReference type="ARBA" id="ARBA00022491"/>
    </source>
</evidence>
<dbReference type="PANTHER" id="PTHR43479">
    <property type="entry name" value="ACREF/ENVCD OPERON REPRESSOR-RELATED"/>
    <property type="match status" value="1"/>
</dbReference>
<keyword evidence="6" id="KW-1185">Reference proteome</keyword>
<proteinExistence type="predicted"/>
<evidence type="ECO:0000313" key="5">
    <source>
        <dbReference type="EMBL" id="MED1205806.1"/>
    </source>
</evidence>
<evidence type="ECO:0000256" key="3">
    <source>
        <dbReference type="PROSITE-ProRule" id="PRU00335"/>
    </source>
</evidence>
<dbReference type="PROSITE" id="PS50977">
    <property type="entry name" value="HTH_TETR_2"/>
    <property type="match status" value="1"/>
</dbReference>
<protein>
    <submittedName>
        <fullName evidence="5">TetR/AcrR family transcriptional regulator</fullName>
    </submittedName>
</protein>
<dbReference type="SUPFAM" id="SSF46689">
    <property type="entry name" value="Homeodomain-like"/>
    <property type="match status" value="1"/>
</dbReference>
<evidence type="ECO:0000259" key="4">
    <source>
        <dbReference type="PROSITE" id="PS50977"/>
    </source>
</evidence>
<dbReference type="InterPro" id="IPR050624">
    <property type="entry name" value="HTH-type_Tx_Regulator"/>
</dbReference>
<dbReference type="Pfam" id="PF00440">
    <property type="entry name" value="TetR_N"/>
    <property type="match status" value="1"/>
</dbReference>
<accession>A0ABU6MP97</accession>
<sequence>MGISKIDPRILRTRRLLVDSFITVAQLKDFKDITIKDITDKATVNRATFYAHFVDKYDLLDAVLSENILKNIKEMLSCHDYLSEATIIKIFLAVTKFQRDLSTQCKKSYESFSTMIEHKIKKELESVFFSLLIKRNPQREKEVLKIGAVLLSWGIYGACVDWQHNSSLPAEEYIKIAMPYFLNGMAVH</sequence>